<evidence type="ECO:0000313" key="2">
    <source>
        <dbReference type="Proteomes" id="UP000220102"/>
    </source>
</evidence>
<dbReference type="AlphaFoldDB" id="A0A2A8CTB5"/>
<evidence type="ECO:0008006" key="3">
    <source>
        <dbReference type="Google" id="ProtNLM"/>
    </source>
</evidence>
<dbReference type="Proteomes" id="UP000220102">
    <property type="component" value="Unassembled WGS sequence"/>
</dbReference>
<accession>A0A2A8CTB5</accession>
<dbReference type="InterPro" id="IPR010581">
    <property type="entry name" value="DUF1152"/>
</dbReference>
<dbReference type="EMBL" id="PDEQ01000016">
    <property type="protein sequence ID" value="PEN10358.1"/>
    <property type="molecule type" value="Genomic_DNA"/>
</dbReference>
<dbReference type="OrthoDB" id="3767110at2"/>
<name>A0A2A8CTB5_9BACT</name>
<organism evidence="1 2">
    <name type="scientific">Longibacter salinarum</name>
    <dbReference type="NCBI Taxonomy" id="1850348"/>
    <lineage>
        <taxon>Bacteria</taxon>
        <taxon>Pseudomonadati</taxon>
        <taxon>Rhodothermota</taxon>
        <taxon>Rhodothermia</taxon>
        <taxon>Rhodothermales</taxon>
        <taxon>Salisaetaceae</taxon>
        <taxon>Longibacter</taxon>
    </lineage>
</organism>
<comment type="caution">
    <text evidence="1">The sequence shown here is derived from an EMBL/GenBank/DDBJ whole genome shotgun (WGS) entry which is preliminary data.</text>
</comment>
<proteinExistence type="predicted"/>
<reference evidence="1 2" key="1">
    <citation type="submission" date="2017-10" db="EMBL/GenBank/DDBJ databases">
        <title>Draft genome of Longibacter Salinarum.</title>
        <authorList>
            <person name="Goh K.M."/>
            <person name="Shamsir M.S."/>
            <person name="Lim S.W."/>
        </authorList>
    </citation>
    <scope>NUCLEOTIDE SEQUENCE [LARGE SCALE GENOMIC DNA]</scope>
    <source>
        <strain evidence="1 2">KCTC 52045</strain>
    </source>
</reference>
<keyword evidence="2" id="KW-1185">Reference proteome</keyword>
<sequence length="450" mass="49602">MCRRRNLRRTAVSIDGNVSTLSHLGPSWVQPRHYLSIWWLHTFFNGLFGVVEHVKDTLIFAGGGGGDALAALMVADAFGLDPKRTAFATLVWERTLFDPEPGPRAPEDFEAIQAVGEHNHRITASSRLRGDRTTFVPRLAESFGVSYYLMDVTRGPERVRTQISELQQRLGFDRVLVVDVGGDILARGHEEMLRSPLADGLALAGTHDLDADVRVIVTGLGLDGELSEQDVADVHADLIEGNDDLTTGTITPDTASRFASAFRWLPSEVSGLTTAAALGHRGTAEIRSSGLRVELSDESCTVRSFAHDDVYQRNEIAAAFEGICSIEQCETVLQDFGRTSELEYERRSRDRLETTVESRTMKSLPLEELEADLIDYSATVQEEGVQYLSIRRIAKVLDLQRHELESFKTYLAENHADRFQPPIWTCSASANAGQTDPGRSIGFAQVGGQG</sequence>
<protein>
    <recommendedName>
        <fullName evidence="3">DUF1152 domain-containing protein</fullName>
    </recommendedName>
</protein>
<evidence type="ECO:0000313" key="1">
    <source>
        <dbReference type="EMBL" id="PEN10358.1"/>
    </source>
</evidence>
<gene>
    <name evidence="1" type="ORF">CRI94_17370</name>
</gene>
<dbReference type="Pfam" id="PF06626">
    <property type="entry name" value="DUF1152"/>
    <property type="match status" value="1"/>
</dbReference>